<dbReference type="InterPro" id="IPR023772">
    <property type="entry name" value="DNA-bd_HTH_TetR-type_CS"/>
</dbReference>
<accession>A0ABN3VEC2</accession>
<reference evidence="6 7" key="1">
    <citation type="journal article" date="2019" name="Int. J. Syst. Evol. Microbiol.">
        <title>The Global Catalogue of Microorganisms (GCM) 10K type strain sequencing project: providing services to taxonomists for standard genome sequencing and annotation.</title>
        <authorList>
            <consortium name="The Broad Institute Genomics Platform"/>
            <consortium name="The Broad Institute Genome Sequencing Center for Infectious Disease"/>
            <person name="Wu L."/>
            <person name="Ma J."/>
        </authorList>
    </citation>
    <scope>NUCLEOTIDE SEQUENCE [LARGE SCALE GENOMIC DNA]</scope>
    <source>
        <strain evidence="6 7">JCM 9383</strain>
    </source>
</reference>
<keyword evidence="3" id="KW-0804">Transcription</keyword>
<dbReference type="SUPFAM" id="SSF48498">
    <property type="entry name" value="Tetracyclin repressor-like, C-terminal domain"/>
    <property type="match status" value="1"/>
</dbReference>
<evidence type="ECO:0000256" key="1">
    <source>
        <dbReference type="ARBA" id="ARBA00023015"/>
    </source>
</evidence>
<feature type="domain" description="HTH tetR-type" evidence="5">
    <location>
        <begin position="14"/>
        <end position="74"/>
    </location>
</feature>
<dbReference type="Pfam" id="PF00440">
    <property type="entry name" value="TetR_N"/>
    <property type="match status" value="1"/>
</dbReference>
<organism evidence="6 7">
    <name type="scientific">Saccharopolyspora taberi</name>
    <dbReference type="NCBI Taxonomy" id="60895"/>
    <lineage>
        <taxon>Bacteria</taxon>
        <taxon>Bacillati</taxon>
        <taxon>Actinomycetota</taxon>
        <taxon>Actinomycetes</taxon>
        <taxon>Pseudonocardiales</taxon>
        <taxon>Pseudonocardiaceae</taxon>
        <taxon>Saccharopolyspora</taxon>
    </lineage>
</organism>
<feature type="DNA-binding region" description="H-T-H motif" evidence="4">
    <location>
        <begin position="37"/>
        <end position="56"/>
    </location>
</feature>
<dbReference type="PRINTS" id="PR00455">
    <property type="entry name" value="HTHTETR"/>
</dbReference>
<keyword evidence="7" id="KW-1185">Reference proteome</keyword>
<dbReference type="InterPro" id="IPR036271">
    <property type="entry name" value="Tet_transcr_reg_TetR-rel_C_sf"/>
</dbReference>
<sequence length="208" mass="23479">MPKIIGSSLEEHREQMHDRIFSALARLAEERGYAALTLADVAARAGVSRTAMYNYFKDKETLLLAHAHHETQRYVDRLVRDLAARSDPVDQLRAFIRMQLTELATQHLSAGALSGVLSEAGRRQMYEHVAPLWDQLRDILERAMRERYLPREDLDVLMPVLAGTISQRAAGLAGQRLERAIEVTTAFVLRGLGARLDRDGRPRRLPAS</sequence>
<evidence type="ECO:0000256" key="2">
    <source>
        <dbReference type="ARBA" id="ARBA00023125"/>
    </source>
</evidence>
<name>A0ABN3VEC2_9PSEU</name>
<dbReference type="RefSeq" id="WP_344680905.1">
    <property type="nucleotide sequence ID" value="NZ_BAAAUX010000014.1"/>
</dbReference>
<proteinExistence type="predicted"/>
<protein>
    <submittedName>
        <fullName evidence="6">TetR/AcrR family transcriptional regulator</fullName>
    </submittedName>
</protein>
<dbReference type="PANTHER" id="PTHR30055:SF234">
    <property type="entry name" value="HTH-TYPE TRANSCRIPTIONAL REGULATOR BETI"/>
    <property type="match status" value="1"/>
</dbReference>
<dbReference type="SUPFAM" id="SSF46689">
    <property type="entry name" value="Homeodomain-like"/>
    <property type="match status" value="1"/>
</dbReference>
<dbReference type="PROSITE" id="PS01081">
    <property type="entry name" value="HTH_TETR_1"/>
    <property type="match status" value="1"/>
</dbReference>
<dbReference type="PANTHER" id="PTHR30055">
    <property type="entry name" value="HTH-TYPE TRANSCRIPTIONAL REGULATOR RUTR"/>
    <property type="match status" value="1"/>
</dbReference>
<evidence type="ECO:0000256" key="3">
    <source>
        <dbReference type="ARBA" id="ARBA00023163"/>
    </source>
</evidence>
<keyword evidence="1" id="KW-0805">Transcription regulation</keyword>
<dbReference type="InterPro" id="IPR050109">
    <property type="entry name" value="HTH-type_TetR-like_transc_reg"/>
</dbReference>
<evidence type="ECO:0000313" key="7">
    <source>
        <dbReference type="Proteomes" id="UP001500979"/>
    </source>
</evidence>
<dbReference type="Gene3D" id="1.10.357.10">
    <property type="entry name" value="Tetracycline Repressor, domain 2"/>
    <property type="match status" value="1"/>
</dbReference>
<dbReference type="Proteomes" id="UP001500979">
    <property type="component" value="Unassembled WGS sequence"/>
</dbReference>
<dbReference type="InterPro" id="IPR001647">
    <property type="entry name" value="HTH_TetR"/>
</dbReference>
<dbReference type="EMBL" id="BAAAUX010000014">
    <property type="protein sequence ID" value="GAA2796817.1"/>
    <property type="molecule type" value="Genomic_DNA"/>
</dbReference>
<dbReference type="PROSITE" id="PS50977">
    <property type="entry name" value="HTH_TETR_2"/>
    <property type="match status" value="1"/>
</dbReference>
<evidence type="ECO:0000313" key="6">
    <source>
        <dbReference type="EMBL" id="GAA2796817.1"/>
    </source>
</evidence>
<dbReference type="InterPro" id="IPR009057">
    <property type="entry name" value="Homeodomain-like_sf"/>
</dbReference>
<keyword evidence="2 4" id="KW-0238">DNA-binding</keyword>
<evidence type="ECO:0000259" key="5">
    <source>
        <dbReference type="PROSITE" id="PS50977"/>
    </source>
</evidence>
<evidence type="ECO:0000256" key="4">
    <source>
        <dbReference type="PROSITE-ProRule" id="PRU00335"/>
    </source>
</evidence>
<comment type="caution">
    <text evidence="6">The sequence shown here is derived from an EMBL/GenBank/DDBJ whole genome shotgun (WGS) entry which is preliminary data.</text>
</comment>
<gene>
    <name evidence="6" type="ORF">GCM10010470_34920</name>
</gene>